<dbReference type="GO" id="GO:0005634">
    <property type="term" value="C:nucleus"/>
    <property type="evidence" value="ECO:0007669"/>
    <property type="project" value="TreeGrafter"/>
</dbReference>
<evidence type="ECO:0000313" key="5">
    <source>
        <dbReference type="EMBL" id="ONK79185.1"/>
    </source>
</evidence>
<organism evidence="5 6">
    <name type="scientific">Asparagus officinalis</name>
    <name type="common">Garden asparagus</name>
    <dbReference type="NCBI Taxonomy" id="4686"/>
    <lineage>
        <taxon>Eukaryota</taxon>
        <taxon>Viridiplantae</taxon>
        <taxon>Streptophyta</taxon>
        <taxon>Embryophyta</taxon>
        <taxon>Tracheophyta</taxon>
        <taxon>Spermatophyta</taxon>
        <taxon>Magnoliopsida</taxon>
        <taxon>Liliopsida</taxon>
        <taxon>Asparagales</taxon>
        <taxon>Asparagaceae</taxon>
        <taxon>Asparagoideae</taxon>
        <taxon>Asparagus</taxon>
    </lineage>
</organism>
<comment type="function">
    <text evidence="3">Bifunctional nuclease with both RNase and DNase activities. Involved in basal defense response. Participates in abscisic acid-derived callose deposition following infection by a necrotrophic pathogen.</text>
</comment>
<keyword evidence="6" id="KW-1185">Reference proteome</keyword>
<dbReference type="Gene3D" id="3.10.690.10">
    <property type="entry name" value="Bifunctional nuclease domain"/>
    <property type="match status" value="1"/>
</dbReference>
<dbReference type="Proteomes" id="UP000243459">
    <property type="component" value="Chromosome 1"/>
</dbReference>
<reference evidence="6" key="1">
    <citation type="journal article" date="2017" name="Nat. Commun.">
        <title>The asparagus genome sheds light on the origin and evolution of a young Y chromosome.</title>
        <authorList>
            <person name="Harkess A."/>
            <person name="Zhou J."/>
            <person name="Xu C."/>
            <person name="Bowers J.E."/>
            <person name="Van der Hulst R."/>
            <person name="Ayyampalayam S."/>
            <person name="Mercati F."/>
            <person name="Riccardi P."/>
            <person name="McKain M.R."/>
            <person name="Kakrana A."/>
            <person name="Tang H."/>
            <person name="Ray J."/>
            <person name="Groenendijk J."/>
            <person name="Arikit S."/>
            <person name="Mathioni S.M."/>
            <person name="Nakano M."/>
            <person name="Shan H."/>
            <person name="Telgmann-Rauber A."/>
            <person name="Kanno A."/>
            <person name="Yue Z."/>
            <person name="Chen H."/>
            <person name="Li W."/>
            <person name="Chen Y."/>
            <person name="Xu X."/>
            <person name="Zhang Y."/>
            <person name="Luo S."/>
            <person name="Chen H."/>
            <person name="Gao J."/>
            <person name="Mao Z."/>
            <person name="Pires J.C."/>
            <person name="Luo M."/>
            <person name="Kudrna D."/>
            <person name="Wing R.A."/>
            <person name="Meyers B.C."/>
            <person name="Yi K."/>
            <person name="Kong H."/>
            <person name="Lavrijsen P."/>
            <person name="Sunseri F."/>
            <person name="Falavigna A."/>
            <person name="Ye Y."/>
            <person name="Leebens-Mack J.H."/>
            <person name="Chen G."/>
        </authorList>
    </citation>
    <scope>NUCLEOTIDE SEQUENCE [LARGE SCALE GENOMIC DNA]</scope>
    <source>
        <strain evidence="6">cv. DH0086</strain>
    </source>
</reference>
<evidence type="ECO:0000256" key="1">
    <source>
        <dbReference type="ARBA" id="ARBA00009095"/>
    </source>
</evidence>
<dbReference type="PANTHER" id="PTHR15160:SF3">
    <property type="entry name" value="BIFUNCTIONAL NUCLEASE 1"/>
    <property type="match status" value="1"/>
</dbReference>
<dbReference type="EMBL" id="CM007381">
    <property type="protein sequence ID" value="ONK79185.1"/>
    <property type="molecule type" value="Genomic_DNA"/>
</dbReference>
<dbReference type="OMA" id="AVRCKVH"/>
<gene>
    <name evidence="5" type="ORF">A4U43_C01F3790</name>
</gene>
<dbReference type="Gramene" id="ONK79185">
    <property type="protein sequence ID" value="ONK79185"/>
    <property type="gene ID" value="A4U43_C01F3790"/>
</dbReference>
<evidence type="ECO:0000259" key="4">
    <source>
        <dbReference type="PROSITE" id="PS51658"/>
    </source>
</evidence>
<protein>
    <recommendedName>
        <fullName evidence="4">BFN domain-containing protein</fullName>
    </recommendedName>
</protein>
<dbReference type="GO" id="GO:0016567">
    <property type="term" value="P:protein ubiquitination"/>
    <property type="evidence" value="ECO:0007669"/>
    <property type="project" value="TreeGrafter"/>
</dbReference>
<keyword evidence="2" id="KW-0378">Hydrolase</keyword>
<keyword evidence="2" id="KW-0540">Nuclease</keyword>
<dbReference type="GO" id="GO:0004518">
    <property type="term" value="F:nuclease activity"/>
    <property type="evidence" value="ECO:0007669"/>
    <property type="project" value="UniProtKB-UniRule"/>
</dbReference>
<dbReference type="AlphaFoldDB" id="A0A5P1FLJ1"/>
<evidence type="ECO:0000256" key="3">
    <source>
        <dbReference type="ARBA" id="ARBA00025428"/>
    </source>
</evidence>
<proteinExistence type="inferred from homology"/>
<evidence type="ECO:0000313" key="6">
    <source>
        <dbReference type="Proteomes" id="UP000243459"/>
    </source>
</evidence>
<dbReference type="SUPFAM" id="SSF103256">
    <property type="entry name" value="Hypothetical protein TM0160"/>
    <property type="match status" value="1"/>
</dbReference>
<dbReference type="GO" id="GO:0030891">
    <property type="term" value="C:VCB complex"/>
    <property type="evidence" value="ECO:0007669"/>
    <property type="project" value="TreeGrafter"/>
</dbReference>
<dbReference type="PROSITE" id="PS51658">
    <property type="entry name" value="BFN"/>
    <property type="match status" value="1"/>
</dbReference>
<sequence length="263" mass="29001">MGILEGAIKYHPFVEANHARVAVPLVNTPLAKARTIGSGFWGSKVKYRGSIKVVPASYAPFEGKHGVVRCSFSSSSDGSGSMAGNFNESDGDYVNSSVIEAVEVKSGLDGFFIKMRDGRNLRCVHNNPQRGNLPDYAPRSAIVLKMEDGSDLLLPIIVLEMPSVLLMAAVRNVQIARPTVYQVVKDMVEKMGYEVQLVRVTRRIHEAYFAQLYLAKVDSKKEIISFDLRPSDAINIAVRCKVHSMLLSVIPFSSRTDYSVCSR</sequence>
<dbReference type="InterPro" id="IPR036104">
    <property type="entry name" value="BFN_sf"/>
</dbReference>
<evidence type="ECO:0000256" key="2">
    <source>
        <dbReference type="ARBA" id="ARBA00022722"/>
    </source>
</evidence>
<feature type="domain" description="BFN" evidence="4">
    <location>
        <begin position="123"/>
        <end position="259"/>
    </location>
</feature>
<dbReference type="InterPro" id="IPR003729">
    <property type="entry name" value="Bi_nuclease_dom"/>
</dbReference>
<accession>A0A5P1FLJ1</accession>
<comment type="similarity">
    <text evidence="1">Belongs to the bifunctional nuclease family.</text>
</comment>
<dbReference type="Pfam" id="PF02577">
    <property type="entry name" value="BFN_dom"/>
    <property type="match status" value="1"/>
</dbReference>
<dbReference type="PANTHER" id="PTHR15160">
    <property type="entry name" value="VON HIPPEL-LINDAU PROTEIN"/>
    <property type="match status" value="1"/>
</dbReference>
<name>A0A5P1FLJ1_ASPOF</name>